<reference evidence="2" key="1">
    <citation type="journal article" date="2019" name="Int. J. Syst. Evol. Microbiol.">
        <title>The Global Catalogue of Microorganisms (GCM) 10K type strain sequencing project: providing services to taxonomists for standard genome sequencing and annotation.</title>
        <authorList>
            <consortium name="The Broad Institute Genomics Platform"/>
            <consortium name="The Broad Institute Genome Sequencing Center for Infectious Disease"/>
            <person name="Wu L."/>
            <person name="Ma J."/>
        </authorList>
    </citation>
    <scope>NUCLEOTIDE SEQUENCE [LARGE SCALE GENOMIC DNA]</scope>
    <source>
        <strain evidence="2">JCM 15089</strain>
    </source>
</reference>
<comment type="caution">
    <text evidence="1">The sequence shown here is derived from an EMBL/GenBank/DDBJ whole genome shotgun (WGS) entry which is preliminary data.</text>
</comment>
<name>A0ABP3QDZ9_9PROT</name>
<evidence type="ECO:0000313" key="1">
    <source>
        <dbReference type="EMBL" id="GAA0586625.1"/>
    </source>
</evidence>
<evidence type="ECO:0000313" key="2">
    <source>
        <dbReference type="Proteomes" id="UP001499951"/>
    </source>
</evidence>
<gene>
    <name evidence="1" type="ORF">GCM10008942_39550</name>
</gene>
<proteinExistence type="predicted"/>
<dbReference type="EMBL" id="BAAADD010000012">
    <property type="protein sequence ID" value="GAA0586625.1"/>
    <property type="molecule type" value="Genomic_DNA"/>
</dbReference>
<organism evidence="1 2">
    <name type="scientific">Rhizomicrobium electricum</name>
    <dbReference type="NCBI Taxonomy" id="480070"/>
    <lineage>
        <taxon>Bacteria</taxon>
        <taxon>Pseudomonadati</taxon>
        <taxon>Pseudomonadota</taxon>
        <taxon>Alphaproteobacteria</taxon>
        <taxon>Micropepsales</taxon>
        <taxon>Micropepsaceae</taxon>
        <taxon>Rhizomicrobium</taxon>
    </lineage>
</organism>
<dbReference type="RefSeq" id="WP_166937234.1">
    <property type="nucleotide sequence ID" value="NZ_BAAADD010000012.1"/>
</dbReference>
<accession>A0ABP3QDZ9</accession>
<keyword evidence="2" id="KW-1185">Reference proteome</keyword>
<dbReference type="Proteomes" id="UP001499951">
    <property type="component" value="Unassembled WGS sequence"/>
</dbReference>
<sequence>MTSKPDSMEALKIMSDYLAAIEKHEDQSVYLRCAAMCSGLSAVVYELRALRETVAAKTP</sequence>
<protein>
    <submittedName>
        <fullName evidence="1">Uncharacterized protein</fullName>
    </submittedName>
</protein>